<accession>A0A840UX24</accession>
<evidence type="ECO:0000256" key="1">
    <source>
        <dbReference type="ARBA" id="ARBA00008668"/>
    </source>
</evidence>
<reference evidence="3 4" key="1">
    <citation type="submission" date="2020-08" db="EMBL/GenBank/DDBJ databases">
        <title>Genomic Encyclopedia of Type Strains, Phase IV (KMG-IV): sequencing the most valuable type-strain genomes for metagenomic binning, comparative biology and taxonomic classification.</title>
        <authorList>
            <person name="Goeker M."/>
        </authorList>
    </citation>
    <scope>NUCLEOTIDE SEQUENCE [LARGE SCALE GENOMIC DNA]</scope>
    <source>
        <strain evidence="3 4">YC6886</strain>
    </source>
</reference>
<dbReference type="EMBL" id="JACHFD010000003">
    <property type="protein sequence ID" value="MBB5350707.1"/>
    <property type="molecule type" value="Genomic_DNA"/>
</dbReference>
<sequence length="214" mass="23648">MGRPITAYFDLKKINLVNRALGGTSSRSFFNDLWEDVRSKIKEGDVLILQFGANDNGGANGKGALNGVGNATEKKGDETVHSFGWYLRKYVEDTRDQGGTPIICSLTPRKAWSSDGKFQRGGSHAEWAWQAAKETDTPFISLNEIIGQRYEVLGQRQVEKLYVPSPKENLHTGWDGAVVNAECVIAGLKALYPNPLQNFFSKRAAAIPAWQSKK</sequence>
<comment type="similarity">
    <text evidence="1">Belongs to the 'GDSL' lipolytic enzyme family.</text>
</comment>
<keyword evidence="2" id="KW-0378">Hydrolase</keyword>
<proteinExistence type="inferred from homology"/>
<gene>
    <name evidence="3" type="ORF">HNR46_000935</name>
</gene>
<dbReference type="InterPro" id="IPR037459">
    <property type="entry name" value="RhgT-like"/>
</dbReference>
<organism evidence="3 4">
    <name type="scientific">Haloferula luteola</name>
    <dbReference type="NCBI Taxonomy" id="595692"/>
    <lineage>
        <taxon>Bacteria</taxon>
        <taxon>Pseudomonadati</taxon>
        <taxon>Verrucomicrobiota</taxon>
        <taxon>Verrucomicrobiia</taxon>
        <taxon>Verrucomicrobiales</taxon>
        <taxon>Verrucomicrobiaceae</taxon>
        <taxon>Haloferula</taxon>
    </lineage>
</organism>
<dbReference type="InterPro" id="IPR036514">
    <property type="entry name" value="SGNH_hydro_sf"/>
</dbReference>
<protein>
    <recommendedName>
        <fullName evidence="5">SGNH hydrolase-type esterase domain-containing protein</fullName>
    </recommendedName>
</protein>
<evidence type="ECO:0000256" key="2">
    <source>
        <dbReference type="ARBA" id="ARBA00022801"/>
    </source>
</evidence>
<dbReference type="AlphaFoldDB" id="A0A840UX24"/>
<evidence type="ECO:0000313" key="3">
    <source>
        <dbReference type="EMBL" id="MBB5350707.1"/>
    </source>
</evidence>
<dbReference type="Proteomes" id="UP000557717">
    <property type="component" value="Unassembled WGS sequence"/>
</dbReference>
<dbReference type="Gene3D" id="3.40.50.1110">
    <property type="entry name" value="SGNH hydrolase"/>
    <property type="match status" value="1"/>
</dbReference>
<evidence type="ECO:0008006" key="5">
    <source>
        <dbReference type="Google" id="ProtNLM"/>
    </source>
</evidence>
<keyword evidence="4" id="KW-1185">Reference proteome</keyword>
<dbReference type="PANTHER" id="PTHR43695">
    <property type="entry name" value="PUTATIVE (AFU_ORTHOLOGUE AFUA_2G17250)-RELATED"/>
    <property type="match status" value="1"/>
</dbReference>
<name>A0A840UX24_9BACT</name>
<comment type="caution">
    <text evidence="3">The sequence shown here is derived from an EMBL/GenBank/DDBJ whole genome shotgun (WGS) entry which is preliminary data.</text>
</comment>
<dbReference type="GO" id="GO:0016788">
    <property type="term" value="F:hydrolase activity, acting on ester bonds"/>
    <property type="evidence" value="ECO:0007669"/>
    <property type="project" value="UniProtKB-ARBA"/>
</dbReference>
<evidence type="ECO:0000313" key="4">
    <source>
        <dbReference type="Proteomes" id="UP000557717"/>
    </source>
</evidence>
<dbReference type="SUPFAM" id="SSF52266">
    <property type="entry name" value="SGNH hydrolase"/>
    <property type="match status" value="1"/>
</dbReference>
<dbReference type="PANTHER" id="PTHR43695:SF1">
    <property type="entry name" value="RHAMNOGALACTURONAN ACETYLESTERASE"/>
    <property type="match status" value="1"/>
</dbReference>